<dbReference type="Pfam" id="PF12796">
    <property type="entry name" value="Ank_2"/>
    <property type="match status" value="2"/>
</dbReference>
<dbReference type="PANTHER" id="PTHR24198:SF165">
    <property type="entry name" value="ANKYRIN REPEAT-CONTAINING PROTEIN-RELATED"/>
    <property type="match status" value="1"/>
</dbReference>
<name>A0A5D4UDV6_9BACI</name>
<evidence type="ECO:0000256" key="3">
    <source>
        <dbReference type="PROSITE-ProRule" id="PRU00023"/>
    </source>
</evidence>
<evidence type="ECO:0000313" key="5">
    <source>
        <dbReference type="EMBL" id="TYS85364.1"/>
    </source>
</evidence>
<keyword evidence="2 3" id="KW-0040">ANK repeat</keyword>
<feature type="chain" id="PRO_5030116790" evidence="4">
    <location>
        <begin position="23"/>
        <end position="223"/>
    </location>
</feature>
<dbReference type="PROSITE" id="PS50297">
    <property type="entry name" value="ANK_REP_REGION"/>
    <property type="match status" value="1"/>
</dbReference>
<dbReference type="PANTHER" id="PTHR24198">
    <property type="entry name" value="ANKYRIN REPEAT AND PROTEIN KINASE DOMAIN-CONTAINING PROTEIN"/>
    <property type="match status" value="1"/>
</dbReference>
<dbReference type="EMBL" id="VTEZ01000003">
    <property type="protein sequence ID" value="TYS85364.1"/>
    <property type="molecule type" value="Genomic_DNA"/>
</dbReference>
<evidence type="ECO:0000313" key="6">
    <source>
        <dbReference type="Proteomes" id="UP000324269"/>
    </source>
</evidence>
<dbReference type="InterPro" id="IPR002110">
    <property type="entry name" value="Ankyrin_rpt"/>
</dbReference>
<comment type="caution">
    <text evidence="5">The sequence shown here is derived from an EMBL/GenBank/DDBJ whole genome shotgun (WGS) entry which is preliminary data.</text>
</comment>
<dbReference type="PROSITE" id="PS50088">
    <property type="entry name" value="ANK_REPEAT"/>
    <property type="match status" value="1"/>
</dbReference>
<evidence type="ECO:0000256" key="1">
    <source>
        <dbReference type="ARBA" id="ARBA00022737"/>
    </source>
</evidence>
<dbReference type="InterPro" id="IPR036770">
    <property type="entry name" value="Ankyrin_rpt-contain_sf"/>
</dbReference>
<dbReference type="PROSITE" id="PS51257">
    <property type="entry name" value="PROKAR_LIPOPROTEIN"/>
    <property type="match status" value="1"/>
</dbReference>
<dbReference type="OrthoDB" id="9812708at2"/>
<dbReference type="SMART" id="SM00248">
    <property type="entry name" value="ANK"/>
    <property type="match status" value="6"/>
</dbReference>
<feature type="signal peptide" evidence="4">
    <location>
        <begin position="1"/>
        <end position="22"/>
    </location>
</feature>
<keyword evidence="4" id="KW-0732">Signal</keyword>
<dbReference type="AlphaFoldDB" id="A0A5D4UDV6"/>
<organism evidence="5 6">
    <name type="scientific">Rossellomorea aquimaris</name>
    <dbReference type="NCBI Taxonomy" id="189382"/>
    <lineage>
        <taxon>Bacteria</taxon>
        <taxon>Bacillati</taxon>
        <taxon>Bacillota</taxon>
        <taxon>Bacilli</taxon>
        <taxon>Bacillales</taxon>
        <taxon>Bacillaceae</taxon>
        <taxon>Rossellomorea</taxon>
    </lineage>
</organism>
<proteinExistence type="predicted"/>
<reference evidence="5 6" key="1">
    <citation type="submission" date="2019-08" db="EMBL/GenBank/DDBJ databases">
        <title>Bacillus genomes from the desert of Cuatro Cienegas, Coahuila.</title>
        <authorList>
            <person name="Olmedo-Alvarez G."/>
        </authorList>
    </citation>
    <scope>NUCLEOTIDE SEQUENCE [LARGE SCALE GENOMIC DNA]</scope>
    <source>
        <strain evidence="5 6">CH87b_3T</strain>
    </source>
</reference>
<dbReference type="Gene3D" id="1.25.40.20">
    <property type="entry name" value="Ankyrin repeat-containing domain"/>
    <property type="match status" value="1"/>
</dbReference>
<protein>
    <submittedName>
        <fullName evidence="5">Ankyrin repeat domain-containing protein</fullName>
    </submittedName>
</protein>
<dbReference type="SUPFAM" id="SSF48403">
    <property type="entry name" value="Ankyrin repeat"/>
    <property type="match status" value="1"/>
</dbReference>
<keyword evidence="1" id="KW-0677">Repeat</keyword>
<evidence type="ECO:0000256" key="4">
    <source>
        <dbReference type="SAM" id="SignalP"/>
    </source>
</evidence>
<dbReference type="Proteomes" id="UP000324269">
    <property type="component" value="Unassembled WGS sequence"/>
</dbReference>
<gene>
    <name evidence="5" type="ORF">FZC85_10230</name>
</gene>
<feature type="repeat" description="ANK" evidence="3">
    <location>
        <begin position="56"/>
        <end position="88"/>
    </location>
</feature>
<evidence type="ECO:0000256" key="2">
    <source>
        <dbReference type="ARBA" id="ARBA00023043"/>
    </source>
</evidence>
<sequence>MKKMLMAIFISTLAGCSFNAQEEEKEVIFTYIKEGYIEEVETLIDEGADINQQDALGRTPVMLATYQNNPDMVRLLIDKGADIHLKDELKNNPFLYAGAEGMNDILLLTIEAGADPALVNRYGGTALIPAAEKGHGETVKLLLEKTNVDINHVNDLGWTALMEAIVLSDGGKVHQEIIATLIEYGADVTIPDQEGKSPIEHARERGFVEIEKMLLKAGAVKVS</sequence>
<accession>A0A5D4UDV6</accession>